<protein>
    <submittedName>
        <fullName evidence="3">Alpha,alpha-trehalase</fullName>
    </submittedName>
</protein>
<keyword evidence="4" id="KW-1185">Reference proteome</keyword>
<dbReference type="Pfam" id="PF01204">
    <property type="entry name" value="Trehalase"/>
    <property type="match status" value="1"/>
</dbReference>
<sequence length="515" mass="58527">MRTFFVLALTATLQVGLAQKTVAPPDEIYGELFRDVQLARIFPDNKTFVDCTPKRDPAAIVADYKKIRSNPAIRFSLELFVKENFHLPPTPASNYKSSEADVSEHIQDLWQVLKRGNDSMVKGSSLLPLPHPYIVPGGRFREIYYWDSYFTMLGLRESGEHQQVENMVRNFAYLINTYGHIPNGNRSYYLSRSQPPFFALMVGLLAEIKGEDIFTEMLPALQGEWNYWMDKTAPTKHVVRMNDGSILNRYYDQLDRPRQESYVQDVETAKEAGNKAGIFRHLRSGAESGWDFSSRWFADGKNISTIHTTHIVPVDLNCLLYALEQALVKAYTLKGNTAQAKLYETAAAKRKAAINKYCYSVAMGWYTDYNHQTGLHTRTWTLAGLVPFFLNIAPQNHIYPVAQNTRLKFLQPGGLITTTERTGQQWDAPNGWAPLQWMSVVGMENYGQKELAQTIATRWIQLNTDVYNRTGKLMEKYNVMETGLEAGGGEYPSQDGFGWTNGVLLGLKAKYKRGM</sequence>
<dbReference type="AlphaFoldDB" id="A0A1M5IQL7"/>
<evidence type="ECO:0000256" key="2">
    <source>
        <dbReference type="ARBA" id="ARBA00023295"/>
    </source>
</evidence>
<dbReference type="PROSITE" id="PS00928">
    <property type="entry name" value="TREHALASE_2"/>
    <property type="match status" value="1"/>
</dbReference>
<dbReference type="EMBL" id="FQUO01000025">
    <property type="protein sequence ID" value="SHG30525.1"/>
    <property type="molecule type" value="Genomic_DNA"/>
</dbReference>
<dbReference type="InterPro" id="IPR008928">
    <property type="entry name" value="6-hairpin_glycosidase_sf"/>
</dbReference>
<dbReference type="PROSITE" id="PS00927">
    <property type="entry name" value="TREHALASE_1"/>
    <property type="match status" value="1"/>
</dbReference>
<dbReference type="PRINTS" id="PR00744">
    <property type="entry name" value="GLHYDRLASE37"/>
</dbReference>
<reference evidence="3 4" key="1">
    <citation type="submission" date="2016-11" db="EMBL/GenBank/DDBJ databases">
        <authorList>
            <person name="Jaros S."/>
            <person name="Januszkiewicz K."/>
            <person name="Wedrychowicz H."/>
        </authorList>
    </citation>
    <scope>NUCLEOTIDE SEQUENCE [LARGE SCALE GENOMIC DNA]</scope>
    <source>
        <strain evidence="3 4">DSM 26897</strain>
    </source>
</reference>
<evidence type="ECO:0000313" key="3">
    <source>
        <dbReference type="EMBL" id="SHG30525.1"/>
    </source>
</evidence>
<proteinExistence type="predicted"/>
<dbReference type="PANTHER" id="PTHR23403">
    <property type="entry name" value="TREHALASE"/>
    <property type="match status" value="1"/>
</dbReference>
<dbReference type="SUPFAM" id="SSF48208">
    <property type="entry name" value="Six-hairpin glycosidases"/>
    <property type="match status" value="1"/>
</dbReference>
<keyword evidence="2" id="KW-0326">Glycosidase</keyword>
<dbReference type="InterPro" id="IPR012341">
    <property type="entry name" value="6hp_glycosidase-like_sf"/>
</dbReference>
<dbReference type="OrthoDB" id="106887at2"/>
<dbReference type="InterPro" id="IPR001661">
    <property type="entry name" value="Glyco_hydro_37"/>
</dbReference>
<organism evidence="3 4">
    <name type="scientific">Cnuella takakiae</name>
    <dbReference type="NCBI Taxonomy" id="1302690"/>
    <lineage>
        <taxon>Bacteria</taxon>
        <taxon>Pseudomonadati</taxon>
        <taxon>Bacteroidota</taxon>
        <taxon>Chitinophagia</taxon>
        <taxon>Chitinophagales</taxon>
        <taxon>Chitinophagaceae</taxon>
        <taxon>Cnuella</taxon>
    </lineage>
</organism>
<dbReference type="STRING" id="1302690.BUE76_20260"/>
<dbReference type="GO" id="GO:0005993">
    <property type="term" value="P:trehalose catabolic process"/>
    <property type="evidence" value="ECO:0007669"/>
    <property type="project" value="TreeGrafter"/>
</dbReference>
<dbReference type="NCBIfam" id="NF009774">
    <property type="entry name" value="PRK13271.1"/>
    <property type="match status" value="1"/>
</dbReference>
<dbReference type="InterPro" id="IPR018232">
    <property type="entry name" value="Glyco_hydro_37_CS"/>
</dbReference>
<name>A0A1M5IQL7_9BACT</name>
<accession>A0A1M5IQL7</accession>
<dbReference type="GO" id="GO:0004555">
    <property type="term" value="F:alpha,alpha-trehalase activity"/>
    <property type="evidence" value="ECO:0007669"/>
    <property type="project" value="InterPro"/>
</dbReference>
<evidence type="ECO:0000256" key="1">
    <source>
        <dbReference type="ARBA" id="ARBA00022801"/>
    </source>
</evidence>
<dbReference type="PANTHER" id="PTHR23403:SF1">
    <property type="entry name" value="TREHALASE"/>
    <property type="match status" value="1"/>
</dbReference>
<dbReference type="Proteomes" id="UP000184368">
    <property type="component" value="Unassembled WGS sequence"/>
</dbReference>
<dbReference type="Gene3D" id="1.50.10.10">
    <property type="match status" value="1"/>
</dbReference>
<keyword evidence="1" id="KW-0378">Hydrolase</keyword>
<gene>
    <name evidence="3" type="ORF">SAMN05444008_12515</name>
</gene>
<evidence type="ECO:0000313" key="4">
    <source>
        <dbReference type="Proteomes" id="UP000184368"/>
    </source>
</evidence>
<dbReference type="NCBIfam" id="NF009773">
    <property type="entry name" value="PRK13270.1"/>
    <property type="match status" value="1"/>
</dbReference>
<dbReference type="RefSeq" id="WP_073048324.1">
    <property type="nucleotide sequence ID" value="NZ_FQUO01000025.1"/>
</dbReference>